<dbReference type="EMBL" id="JAALHA020000007">
    <property type="protein sequence ID" value="MDR9896074.1"/>
    <property type="molecule type" value="Genomic_DNA"/>
</dbReference>
<organism evidence="8 9">
    <name type="scientific">Aetokthonos hydrillicola Thurmond2011</name>
    <dbReference type="NCBI Taxonomy" id="2712845"/>
    <lineage>
        <taxon>Bacteria</taxon>
        <taxon>Bacillati</taxon>
        <taxon>Cyanobacteriota</taxon>
        <taxon>Cyanophyceae</taxon>
        <taxon>Nostocales</taxon>
        <taxon>Hapalosiphonaceae</taxon>
        <taxon>Aetokthonos</taxon>
    </lineage>
</organism>
<dbReference type="InterPro" id="IPR004089">
    <property type="entry name" value="MCPsignal_dom"/>
</dbReference>
<feature type="domain" description="Methyl-accepting transducer" evidence="6">
    <location>
        <begin position="307"/>
        <end position="543"/>
    </location>
</feature>
<evidence type="ECO:0000313" key="9">
    <source>
        <dbReference type="Proteomes" id="UP000667802"/>
    </source>
</evidence>
<sequence length="581" mass="63437">MKNFSLQARLFSGFIFLGLIVLVVAIIGWIGSNSLSQNLDTITNNAFPSIVNLSKMRLAQTAIQSELRVQLSPDYPADLKLQELEKLKANMKLLDARFEDYKKLSRESEEETLYQALLPALQTWQNSINEVIRLIEEFTQLKINDPKPVQIDLPTQNKANTPESTQAKAAGLPRKKISDYLQSTERPAYNKSETALVNLLQYNEKLEEREATNANQNISKTNFWVLVGMTIGPLTAIIFGFYFSNTIAKPMGAKINRVVTVAEQIAQGDLTGLVQPAESNDEIGKLQDAFYKMKKNLNSLILQTNKVGIQITSSTTKIAASGKQLEATLVEQTASTNEVSATSGEIAATSGQLVKTMDNISEKAQATALAANNSQSDLMQMASAMRSLAVATTSIASTLGIMNEKANNINTIVTTITKVADQTNLLSLNAAIEAEKAGEYGAGFAVVAREIRRLADQTAVATLEIEQMVKEMQSSVSAGVMQMDKFNQEVSVAVEKVNTISGQIALVIEQVQSLTPRFEEVGHIMEQQFEGAQQISGAIAQLSEGSQQTLESLKETNRAVEQLDDAAQGLRSIISQFKVQS</sequence>
<dbReference type="RefSeq" id="WP_208340091.1">
    <property type="nucleotide sequence ID" value="NZ_CAWQFN010000602.1"/>
</dbReference>
<dbReference type="PANTHER" id="PTHR32089:SF120">
    <property type="entry name" value="METHYL-ACCEPTING CHEMOTAXIS PROTEIN TLPQ"/>
    <property type="match status" value="1"/>
</dbReference>
<evidence type="ECO:0000313" key="8">
    <source>
        <dbReference type="EMBL" id="MDR9896074.1"/>
    </source>
</evidence>
<dbReference type="InterPro" id="IPR004090">
    <property type="entry name" value="Chemotax_Me-accpt_rcpt"/>
</dbReference>
<dbReference type="PROSITE" id="PS50111">
    <property type="entry name" value="CHEMOTAXIS_TRANSDUC_2"/>
    <property type="match status" value="1"/>
</dbReference>
<evidence type="ECO:0000256" key="2">
    <source>
        <dbReference type="ARBA" id="ARBA00029447"/>
    </source>
</evidence>
<dbReference type="PANTHER" id="PTHR32089">
    <property type="entry name" value="METHYL-ACCEPTING CHEMOTAXIS PROTEIN MCPB"/>
    <property type="match status" value="1"/>
</dbReference>
<dbReference type="Pfam" id="PF00015">
    <property type="entry name" value="MCPsignal"/>
    <property type="match status" value="1"/>
</dbReference>
<dbReference type="GO" id="GO:0016020">
    <property type="term" value="C:membrane"/>
    <property type="evidence" value="ECO:0007669"/>
    <property type="project" value="InterPro"/>
</dbReference>
<evidence type="ECO:0000256" key="4">
    <source>
        <dbReference type="SAM" id="Coils"/>
    </source>
</evidence>
<keyword evidence="1 3" id="KW-0807">Transducer</keyword>
<evidence type="ECO:0000256" key="5">
    <source>
        <dbReference type="SAM" id="Phobius"/>
    </source>
</evidence>
<evidence type="ECO:0000256" key="3">
    <source>
        <dbReference type="PROSITE-ProRule" id="PRU00284"/>
    </source>
</evidence>
<reference evidence="9" key="1">
    <citation type="journal article" date="2021" name="Science">
        <title>Hunting the eagle killer: A cyanobacterial neurotoxin causes vacuolar myelinopathy.</title>
        <authorList>
            <person name="Breinlinger S."/>
            <person name="Phillips T.J."/>
            <person name="Haram B.N."/>
            <person name="Mares J."/>
            <person name="Martinez Yerena J.A."/>
            <person name="Hrouzek P."/>
            <person name="Sobotka R."/>
            <person name="Henderson W.M."/>
            <person name="Schmieder P."/>
            <person name="Williams S.M."/>
            <person name="Lauderdale J.D."/>
            <person name="Wilde H.D."/>
            <person name="Gerrin W."/>
            <person name="Kust A."/>
            <person name="Washington J.W."/>
            <person name="Wagner C."/>
            <person name="Geier B."/>
            <person name="Liebeke M."/>
            <person name="Enke H."/>
            <person name="Niedermeyer T.H.J."/>
            <person name="Wilde S.B."/>
        </authorList>
    </citation>
    <scope>NUCLEOTIDE SEQUENCE [LARGE SCALE GENOMIC DNA]</scope>
    <source>
        <strain evidence="9">Thurmond2011</strain>
    </source>
</reference>
<dbReference type="Gene3D" id="1.10.287.950">
    <property type="entry name" value="Methyl-accepting chemotaxis protein"/>
    <property type="match status" value="1"/>
</dbReference>
<feature type="domain" description="HAMP" evidence="7">
    <location>
        <begin position="249"/>
        <end position="302"/>
    </location>
</feature>
<dbReference type="SMART" id="SM00304">
    <property type="entry name" value="HAMP"/>
    <property type="match status" value="1"/>
</dbReference>
<dbReference type="AlphaFoldDB" id="A0AAP5MAV1"/>
<feature type="transmembrane region" description="Helical" evidence="5">
    <location>
        <begin position="223"/>
        <end position="244"/>
    </location>
</feature>
<keyword evidence="5" id="KW-0472">Membrane</keyword>
<dbReference type="Pfam" id="PF12729">
    <property type="entry name" value="4HB_MCP_1"/>
    <property type="match status" value="1"/>
</dbReference>
<keyword evidence="5" id="KW-1133">Transmembrane helix</keyword>
<name>A0AAP5MAV1_9CYAN</name>
<comment type="similarity">
    <text evidence="2">Belongs to the methyl-accepting chemotaxis (MCP) protein family.</text>
</comment>
<keyword evidence="9" id="KW-1185">Reference proteome</keyword>
<evidence type="ECO:0000256" key="1">
    <source>
        <dbReference type="ARBA" id="ARBA00023224"/>
    </source>
</evidence>
<dbReference type="Proteomes" id="UP000667802">
    <property type="component" value="Unassembled WGS sequence"/>
</dbReference>
<accession>A0AAP5MAV1</accession>
<dbReference type="InterPro" id="IPR003660">
    <property type="entry name" value="HAMP_dom"/>
</dbReference>
<evidence type="ECO:0000259" key="6">
    <source>
        <dbReference type="PROSITE" id="PS50111"/>
    </source>
</evidence>
<dbReference type="GO" id="GO:0006935">
    <property type="term" value="P:chemotaxis"/>
    <property type="evidence" value="ECO:0007669"/>
    <property type="project" value="InterPro"/>
</dbReference>
<dbReference type="Pfam" id="PF00672">
    <property type="entry name" value="HAMP"/>
    <property type="match status" value="1"/>
</dbReference>
<keyword evidence="4" id="KW-0175">Coiled coil</keyword>
<gene>
    <name evidence="8" type="ORF">G7B40_016095</name>
</gene>
<dbReference type="CDD" id="cd06225">
    <property type="entry name" value="HAMP"/>
    <property type="match status" value="1"/>
</dbReference>
<protein>
    <submittedName>
        <fullName evidence="8">Methyl-accepting chemotaxis protein</fullName>
    </submittedName>
</protein>
<comment type="caution">
    <text evidence="8">The sequence shown here is derived from an EMBL/GenBank/DDBJ whole genome shotgun (WGS) entry which is preliminary data.</text>
</comment>
<dbReference type="PROSITE" id="PS50885">
    <property type="entry name" value="HAMP"/>
    <property type="match status" value="1"/>
</dbReference>
<feature type="transmembrane region" description="Helical" evidence="5">
    <location>
        <begin position="12"/>
        <end position="31"/>
    </location>
</feature>
<dbReference type="InterPro" id="IPR024478">
    <property type="entry name" value="HlyB_4HB_MCP"/>
</dbReference>
<proteinExistence type="inferred from homology"/>
<dbReference type="GO" id="GO:0007165">
    <property type="term" value="P:signal transduction"/>
    <property type="evidence" value="ECO:0007669"/>
    <property type="project" value="UniProtKB-KW"/>
</dbReference>
<dbReference type="SUPFAM" id="SSF58104">
    <property type="entry name" value="Methyl-accepting chemotaxis protein (MCP) signaling domain"/>
    <property type="match status" value="1"/>
</dbReference>
<evidence type="ECO:0000259" key="7">
    <source>
        <dbReference type="PROSITE" id="PS50885"/>
    </source>
</evidence>
<keyword evidence="5" id="KW-0812">Transmembrane</keyword>
<dbReference type="SMART" id="SM00283">
    <property type="entry name" value="MA"/>
    <property type="match status" value="1"/>
</dbReference>
<feature type="coiled-coil region" evidence="4">
    <location>
        <begin position="77"/>
        <end position="104"/>
    </location>
</feature>
<dbReference type="PRINTS" id="PR00260">
    <property type="entry name" value="CHEMTRNSDUCR"/>
</dbReference>
<dbReference type="GO" id="GO:0004888">
    <property type="term" value="F:transmembrane signaling receptor activity"/>
    <property type="evidence" value="ECO:0007669"/>
    <property type="project" value="InterPro"/>
</dbReference>